<dbReference type="Gene3D" id="6.10.250.1770">
    <property type="match status" value="1"/>
</dbReference>
<sequence>MAPSKSLTSIQDYSVLPLTLPPVASLPHPTTHNLYIRPHSPKDTTSADPTTSLFLVNLPISTTPPHIRHLFTTHLGGHRISSITFDTHGPAPSTASKSTRKRKRGAASAASADDLEAQYPWPQVWDRALHPSGSTAVVTFVDAASASGAMGAVRRASKARAPLPFFAGEVEGKVPALGVARYRAHQRMRFPDEEELKARVEGYMEARNEAEEARKREEKRRRQVPDEDGFVTVTRGGRAGVANEEEARRKLEEGKKRMEGLDGFYRWQVRERRREEEGRLKRGFEEERRRVQGMREGRGR</sequence>
<dbReference type="PANTHER" id="PTHR13191">
    <property type="entry name" value="RIBOSOMAL RNA PROCESSING PROTEIN 7-RELATED"/>
    <property type="match status" value="1"/>
</dbReference>
<gene>
    <name evidence="5" type="ORF">C1H76_4974</name>
</gene>
<feature type="compositionally biased region" description="Basic and acidic residues" evidence="2">
    <location>
        <begin position="245"/>
        <end position="254"/>
    </location>
</feature>
<evidence type="ECO:0000256" key="1">
    <source>
        <dbReference type="ARBA" id="ARBA00006110"/>
    </source>
</evidence>
<organism evidence="5 6">
    <name type="scientific">Elsinoe australis</name>
    <dbReference type="NCBI Taxonomy" id="40998"/>
    <lineage>
        <taxon>Eukaryota</taxon>
        <taxon>Fungi</taxon>
        <taxon>Dikarya</taxon>
        <taxon>Ascomycota</taxon>
        <taxon>Pezizomycotina</taxon>
        <taxon>Dothideomycetes</taxon>
        <taxon>Dothideomycetidae</taxon>
        <taxon>Myriangiales</taxon>
        <taxon>Elsinoaceae</taxon>
        <taxon>Elsinoe</taxon>
    </lineage>
</organism>
<proteinExistence type="inferred from homology"/>
<feature type="region of interest" description="Disordered" evidence="2">
    <location>
        <begin position="82"/>
        <end position="113"/>
    </location>
</feature>
<accession>A0A4U7AWL0</accession>
<dbReference type="EMBL" id="PTQR01000060">
    <property type="protein sequence ID" value="TKX22938.1"/>
    <property type="molecule type" value="Genomic_DNA"/>
</dbReference>
<evidence type="ECO:0000259" key="4">
    <source>
        <dbReference type="Pfam" id="PF17799"/>
    </source>
</evidence>
<dbReference type="GO" id="GO:0034456">
    <property type="term" value="C:UTP-C complex"/>
    <property type="evidence" value="ECO:0007669"/>
    <property type="project" value="TreeGrafter"/>
</dbReference>
<dbReference type="GO" id="GO:0006364">
    <property type="term" value="P:rRNA processing"/>
    <property type="evidence" value="ECO:0007669"/>
    <property type="project" value="TreeGrafter"/>
</dbReference>
<dbReference type="Proteomes" id="UP000308133">
    <property type="component" value="Unassembled WGS sequence"/>
</dbReference>
<evidence type="ECO:0000313" key="5">
    <source>
        <dbReference type="EMBL" id="TKX22938.1"/>
    </source>
</evidence>
<dbReference type="Pfam" id="PF12923">
    <property type="entry name" value="RRP7"/>
    <property type="match status" value="1"/>
</dbReference>
<dbReference type="Pfam" id="PF17799">
    <property type="entry name" value="RRM_Rrp7"/>
    <property type="match status" value="1"/>
</dbReference>
<comment type="caution">
    <text evidence="5">The sequence shown here is derived from an EMBL/GenBank/DDBJ whole genome shotgun (WGS) entry which is preliminary data.</text>
</comment>
<feature type="region of interest" description="Disordered" evidence="2">
    <location>
        <begin position="210"/>
        <end position="254"/>
    </location>
</feature>
<dbReference type="InterPro" id="IPR040447">
    <property type="entry name" value="RRM_Rrp7"/>
</dbReference>
<dbReference type="CDD" id="cd12293">
    <property type="entry name" value="dRRM_Rrp7p"/>
    <property type="match status" value="1"/>
</dbReference>
<evidence type="ECO:0000259" key="3">
    <source>
        <dbReference type="Pfam" id="PF12923"/>
    </source>
</evidence>
<evidence type="ECO:0008006" key="7">
    <source>
        <dbReference type="Google" id="ProtNLM"/>
    </source>
</evidence>
<feature type="region of interest" description="Disordered" evidence="2">
    <location>
        <begin position="273"/>
        <end position="300"/>
    </location>
</feature>
<evidence type="ECO:0000256" key="2">
    <source>
        <dbReference type="SAM" id="MobiDB-lite"/>
    </source>
</evidence>
<dbReference type="InterPro" id="IPR040446">
    <property type="entry name" value="RRP7"/>
</dbReference>
<feature type="domain" description="Ribosomal RNA-processing protein 7 C-terminal" evidence="3">
    <location>
        <begin position="189"/>
        <end position="298"/>
    </location>
</feature>
<dbReference type="InterPro" id="IPR024326">
    <property type="entry name" value="RRP7_C"/>
</dbReference>
<reference evidence="5 6" key="1">
    <citation type="submission" date="2018-02" db="EMBL/GenBank/DDBJ databases">
        <title>Draft genome sequences of Elsinoe sp., causing black scab on jojoba.</title>
        <authorList>
            <person name="Stodart B."/>
            <person name="Jeffress S."/>
            <person name="Ash G."/>
            <person name="Arun Chinnappa K."/>
        </authorList>
    </citation>
    <scope>NUCLEOTIDE SEQUENCE [LARGE SCALE GENOMIC DNA]</scope>
    <source>
        <strain evidence="5 6">Hillstone_2</strain>
    </source>
</reference>
<name>A0A4U7AWL0_9PEZI</name>
<comment type="similarity">
    <text evidence="1">Belongs to the RRP7 family.</text>
</comment>
<protein>
    <recommendedName>
        <fullName evidence="7">Ribosomal RNA-processing protein 7</fullName>
    </recommendedName>
</protein>
<dbReference type="GO" id="GO:0000028">
    <property type="term" value="P:ribosomal small subunit assembly"/>
    <property type="evidence" value="ECO:0007669"/>
    <property type="project" value="TreeGrafter"/>
</dbReference>
<dbReference type="AlphaFoldDB" id="A0A4U7AWL0"/>
<feature type="domain" description="Rrp7 RRM-like N-terminal" evidence="4">
    <location>
        <begin position="10"/>
        <end position="161"/>
    </location>
</feature>
<dbReference type="PANTHER" id="PTHR13191:SF0">
    <property type="entry name" value="RIBOSOMAL RNA-PROCESSING PROTEIN 7 HOMOLOG A-RELATED"/>
    <property type="match status" value="1"/>
</dbReference>
<evidence type="ECO:0000313" key="6">
    <source>
        <dbReference type="Proteomes" id="UP000308133"/>
    </source>
</evidence>
<dbReference type="GO" id="GO:0032545">
    <property type="term" value="C:CURI complex"/>
    <property type="evidence" value="ECO:0007669"/>
    <property type="project" value="TreeGrafter"/>
</dbReference>